<accession>A0ACC3BNW5</accession>
<keyword evidence="2" id="KW-1185">Reference proteome</keyword>
<dbReference type="Proteomes" id="UP000798662">
    <property type="component" value="Chromosome 1"/>
</dbReference>
<comment type="caution">
    <text evidence="1">The sequence shown here is derived from an EMBL/GenBank/DDBJ whole genome shotgun (WGS) entry which is preliminary data.</text>
</comment>
<evidence type="ECO:0000313" key="2">
    <source>
        <dbReference type="Proteomes" id="UP000798662"/>
    </source>
</evidence>
<organism evidence="1 2">
    <name type="scientific">Pyropia yezoensis</name>
    <name type="common">Susabi-nori</name>
    <name type="synonym">Porphyra yezoensis</name>
    <dbReference type="NCBI Taxonomy" id="2788"/>
    <lineage>
        <taxon>Eukaryota</taxon>
        <taxon>Rhodophyta</taxon>
        <taxon>Bangiophyceae</taxon>
        <taxon>Bangiales</taxon>
        <taxon>Bangiaceae</taxon>
        <taxon>Pyropia</taxon>
    </lineage>
</organism>
<protein>
    <submittedName>
        <fullName evidence="1">Uncharacterized protein</fullName>
    </submittedName>
</protein>
<dbReference type="EMBL" id="CM020618">
    <property type="protein sequence ID" value="KAK1859666.1"/>
    <property type="molecule type" value="Genomic_DNA"/>
</dbReference>
<name>A0ACC3BNW5_PYRYE</name>
<reference evidence="1" key="1">
    <citation type="submission" date="2019-11" db="EMBL/GenBank/DDBJ databases">
        <title>Nori genome reveals adaptations in red seaweeds to the harsh intertidal environment.</title>
        <authorList>
            <person name="Wang D."/>
            <person name="Mao Y."/>
        </authorList>
    </citation>
    <scope>NUCLEOTIDE SEQUENCE</scope>
    <source>
        <tissue evidence="1">Gametophyte</tissue>
    </source>
</reference>
<sequence>MTGDSNGTATAALRPTRIDDVQDLYDGPASAQFYAIIVGDGGPHVHTGVYRSATDTTRAAAEYSCTMLRALAESAGAVFRPGVRVLDLGSGVGGAARKLVTETGVAVTCLNLCGKQNAQNKAATAAAGLEDRITIVEGSFEELPADWTASFDVVWSQDAFCHSNLKAQVYAEVARVLVPGGFLMLTDLMAGETASPEAMAPFCARLRVDELLTMTQYEAALASVGITTLRTRDLTAHLLPNYRRMVQRLTTERARLDCCSDAFVEHVRGLLLGSIEVMGEGEAQTWAALVARKEVPPRGVGDGETTATAAGLPAVAPAAAGNGVDGASCG</sequence>
<evidence type="ECO:0000313" key="1">
    <source>
        <dbReference type="EMBL" id="KAK1859666.1"/>
    </source>
</evidence>
<proteinExistence type="predicted"/>
<gene>
    <name evidence="1" type="ORF">I4F81_002260</name>
</gene>